<evidence type="ECO:0000256" key="1">
    <source>
        <dbReference type="ARBA" id="ARBA00022679"/>
    </source>
</evidence>
<dbReference type="CDD" id="cd14014">
    <property type="entry name" value="STKc_PknB_like"/>
    <property type="match status" value="1"/>
</dbReference>
<keyword evidence="1" id="KW-0808">Transferase</keyword>
<dbReference type="EMBL" id="JBHMCF010000020">
    <property type="protein sequence ID" value="MFB9471974.1"/>
    <property type="molecule type" value="Genomic_DNA"/>
</dbReference>
<dbReference type="SUPFAM" id="SSF82171">
    <property type="entry name" value="DPP6 N-terminal domain-like"/>
    <property type="match status" value="1"/>
</dbReference>
<dbReference type="GO" id="GO:0004674">
    <property type="term" value="F:protein serine/threonine kinase activity"/>
    <property type="evidence" value="ECO:0007669"/>
    <property type="project" value="UniProtKB-KW"/>
</dbReference>
<dbReference type="InterPro" id="IPR011009">
    <property type="entry name" value="Kinase-like_dom_sf"/>
</dbReference>
<sequence>MPEITDLRAGEPSEVAGYRLTGRLASHVFLGRSEAGEAVVVRLLPPEVEPQPFLAAMEPLRGVSAVGTAQVLDAGVADGRAYLVTEFVDGPALEEAGGTFDGVGLYRLAAGTITALVAVHQAGLVHGDIRPGNVLLGPDGPRVVDAGLEQALAAASVSTRKVAVPAYTAPERLRGGDAGPAADVFSWAATMVFAVSGASPFEGGSMSATVERITDQPPVLPDLGELHDLIVRCLDKDPDARPAASDVLLRLVGQTSLLAAPPGDLVEKKASGRGPRGLAVPVAAFVVGALLSGTGVYVLTGDRTTAVRQVAAPPTATPTVPPTVTPTVTPTVASSQTAAPRDEVEEKAAADLEIKDIDGVLHEHPGDAMRLVSYLGASGDFTSYVREKSGAFKAVGKYEQPLLSPAGEWVALNPLIKFQGTDTDQVKFTSLTTGESFVVSTVKKPLNTMRPFWSRDGSKLLLSVYDTDKKPELVVGFVVVDVAARKAVHVKTEYADDATLVHTFAPDGTVVRTYWDGRQKGIAFYDMSGQVSKTMHWVGHPKGGEWFSPSGARLATICPSGKEYCVWDVRTGARQATVPFTKGEGAFLGWFNEKHLLVQDPGKKKGTMQIKIIDLLGRTTRVLADLATDKPHMLQFAYQPGS</sequence>
<evidence type="ECO:0000256" key="3">
    <source>
        <dbReference type="ARBA" id="ARBA00022777"/>
    </source>
</evidence>
<accession>A0ABV5NNT7</accession>
<feature type="compositionally biased region" description="Low complexity" evidence="5">
    <location>
        <begin position="325"/>
        <end position="339"/>
    </location>
</feature>
<feature type="domain" description="Protein kinase" evidence="6">
    <location>
        <begin position="1"/>
        <end position="257"/>
    </location>
</feature>
<evidence type="ECO:0000313" key="7">
    <source>
        <dbReference type="EMBL" id="MFB9471974.1"/>
    </source>
</evidence>
<keyword evidence="2" id="KW-0547">Nucleotide-binding</keyword>
<evidence type="ECO:0000256" key="5">
    <source>
        <dbReference type="SAM" id="MobiDB-lite"/>
    </source>
</evidence>
<dbReference type="PROSITE" id="PS50011">
    <property type="entry name" value="PROTEIN_KINASE_DOM"/>
    <property type="match status" value="1"/>
</dbReference>
<dbReference type="PROSITE" id="PS00109">
    <property type="entry name" value="PROTEIN_KINASE_TYR"/>
    <property type="match status" value="1"/>
</dbReference>
<dbReference type="Proteomes" id="UP001589568">
    <property type="component" value="Unassembled WGS sequence"/>
</dbReference>
<dbReference type="SUPFAM" id="SSF56112">
    <property type="entry name" value="Protein kinase-like (PK-like)"/>
    <property type="match status" value="1"/>
</dbReference>
<dbReference type="InterPro" id="IPR000719">
    <property type="entry name" value="Prot_kinase_dom"/>
</dbReference>
<name>A0ABV5NNT7_9ACTN</name>
<dbReference type="RefSeq" id="WP_379483663.1">
    <property type="nucleotide sequence ID" value="NZ_JBHMCF010000020.1"/>
</dbReference>
<keyword evidence="4" id="KW-0067">ATP-binding</keyword>
<reference evidence="7 8" key="1">
    <citation type="submission" date="2024-09" db="EMBL/GenBank/DDBJ databases">
        <authorList>
            <person name="Sun Q."/>
            <person name="Mori K."/>
        </authorList>
    </citation>
    <scope>NUCLEOTIDE SEQUENCE [LARGE SCALE GENOMIC DNA]</scope>
    <source>
        <strain evidence="7 8">JCM 3324</strain>
    </source>
</reference>
<dbReference type="Pfam" id="PF00069">
    <property type="entry name" value="Pkinase"/>
    <property type="match status" value="1"/>
</dbReference>
<evidence type="ECO:0000256" key="4">
    <source>
        <dbReference type="ARBA" id="ARBA00022840"/>
    </source>
</evidence>
<keyword evidence="3 7" id="KW-0418">Kinase</keyword>
<dbReference type="PANTHER" id="PTHR43289:SF34">
    <property type="entry name" value="SERINE_THREONINE-PROTEIN KINASE YBDM-RELATED"/>
    <property type="match status" value="1"/>
</dbReference>
<dbReference type="InterPro" id="IPR011042">
    <property type="entry name" value="6-blade_b-propeller_TolB-like"/>
</dbReference>
<protein>
    <submittedName>
        <fullName evidence="7">Serine/threonine protein kinase</fullName>
    </submittedName>
</protein>
<organism evidence="7 8">
    <name type="scientific">Nonomuraea salmonea</name>
    <dbReference type="NCBI Taxonomy" id="46181"/>
    <lineage>
        <taxon>Bacteria</taxon>
        <taxon>Bacillati</taxon>
        <taxon>Actinomycetota</taxon>
        <taxon>Actinomycetes</taxon>
        <taxon>Streptosporangiales</taxon>
        <taxon>Streptosporangiaceae</taxon>
        <taxon>Nonomuraea</taxon>
    </lineage>
</organism>
<keyword evidence="7" id="KW-0723">Serine/threonine-protein kinase</keyword>
<dbReference type="PANTHER" id="PTHR43289">
    <property type="entry name" value="MITOGEN-ACTIVATED PROTEIN KINASE KINASE KINASE 20-RELATED"/>
    <property type="match status" value="1"/>
</dbReference>
<evidence type="ECO:0000256" key="2">
    <source>
        <dbReference type="ARBA" id="ARBA00022741"/>
    </source>
</evidence>
<feature type="region of interest" description="Disordered" evidence="5">
    <location>
        <begin position="313"/>
        <end position="339"/>
    </location>
</feature>
<dbReference type="Gene3D" id="1.10.510.10">
    <property type="entry name" value="Transferase(Phosphotransferase) domain 1"/>
    <property type="match status" value="1"/>
</dbReference>
<comment type="caution">
    <text evidence="7">The sequence shown here is derived from an EMBL/GenBank/DDBJ whole genome shotgun (WGS) entry which is preliminary data.</text>
</comment>
<dbReference type="InterPro" id="IPR008266">
    <property type="entry name" value="Tyr_kinase_AS"/>
</dbReference>
<evidence type="ECO:0000313" key="8">
    <source>
        <dbReference type="Proteomes" id="UP001589568"/>
    </source>
</evidence>
<gene>
    <name evidence="7" type="ORF">ACFFR3_20870</name>
</gene>
<feature type="compositionally biased region" description="Pro residues" evidence="5">
    <location>
        <begin position="315"/>
        <end position="324"/>
    </location>
</feature>
<proteinExistence type="predicted"/>
<dbReference type="Gene3D" id="2.120.10.30">
    <property type="entry name" value="TolB, C-terminal domain"/>
    <property type="match status" value="1"/>
</dbReference>
<evidence type="ECO:0000259" key="6">
    <source>
        <dbReference type="PROSITE" id="PS50011"/>
    </source>
</evidence>
<keyword evidence="8" id="KW-1185">Reference proteome</keyword>